<proteinExistence type="inferred from homology"/>
<dbReference type="Gene3D" id="1.10.10.60">
    <property type="entry name" value="Homeodomain-like"/>
    <property type="match status" value="2"/>
</dbReference>
<evidence type="ECO:0000256" key="4">
    <source>
        <dbReference type="ARBA" id="ARBA00022737"/>
    </source>
</evidence>
<dbReference type="GO" id="GO:0045292">
    <property type="term" value="P:mRNA cis splicing, via spliceosome"/>
    <property type="evidence" value="ECO:0007669"/>
    <property type="project" value="EnsemblFungi"/>
</dbReference>
<evidence type="ECO:0000256" key="5">
    <source>
        <dbReference type="ARBA" id="ARBA00023125"/>
    </source>
</evidence>
<comment type="similarity">
    <text evidence="1">Belongs to the CEF1 family.</text>
</comment>
<evidence type="ECO:0000256" key="1">
    <source>
        <dbReference type="ARBA" id="ARBA00010506"/>
    </source>
</evidence>
<protein>
    <submittedName>
        <fullName evidence="11">Cell division control protein Cdc5</fullName>
    </submittedName>
</protein>
<dbReference type="InterPro" id="IPR047240">
    <property type="entry name" value="SANT_CDC5L_II"/>
</dbReference>
<sequence>MSLSKGGYWKNTEDEILKAAVSKYGKNQWARISSLLVRKTPKQCKARWYEWIDPSIKKTEWSREEDEKLLHLAKLLPTQWRTIAPIVGRTATQCLERYQKLLDDLEAKENAQLGLTSGEGAEAAAPADDPNSRLRFGSAEPNLETLPALPDAIDMDEDEKEMLSEARARLANTQGKKAKRKDREKQLELTRRLAQLQKRRELKAAGINIKLFQRKKNEMDYNAAIPFEKKPALGFYDVSEEERANLREKRDIDVKLLEEGKRRQDDSKQQKKRLERAKPAAGLRTMNKDAHEEKMRRLAEAQQMSKRRKLSLPAPQVSESELKDVVKQGMAGDRAQTMATVTRPATTYSENMMGRYTQLERSASLRTPRAGELEGTEDTITVEAKNLLIRSREQSSLLGGENVPLQQGGTGYSSVTPVRTEVTRTPQTTEKQITMLQATPVRTATAVYKTPRDTLALNQKTRSEKAIEEVKLRKFRLQELKTAFATLPKPKNDYELMEPQFAEENDVVSTDAVGIEDAGEREKRLLEQKEKEHELALQRRTQVVQRDLPRPHIIRVDAIIKANTVVDENQKTVFDETIKLVISDAKRYPQENTKIFGKAFVLPELSNEQLSHCSQLIQAELQAEEQLSVEDFNGSVTEVLENLSKTNKPLPGLSIYEEDDEDVSKYEADYTKIVYKALAKRAMECNTKEAELAEKLKPFVEEASLLAAKTKEAWSALEKSTSDLQCYSELETLERAGSQFRLENARRELQLVTQIEAFAQQEYARKQLNQA</sequence>
<feature type="domain" description="Myb-like" evidence="9">
    <location>
        <begin position="53"/>
        <end position="102"/>
    </location>
</feature>
<dbReference type="InterPro" id="IPR017930">
    <property type="entry name" value="Myb_dom"/>
</dbReference>
<evidence type="ECO:0000259" key="10">
    <source>
        <dbReference type="PROSITE" id="PS51294"/>
    </source>
</evidence>
<keyword evidence="11" id="KW-0132">Cell division</keyword>
<feature type="domain" description="HTH myb-type" evidence="10">
    <location>
        <begin position="57"/>
        <end position="106"/>
    </location>
</feature>
<dbReference type="CDD" id="cd11659">
    <property type="entry name" value="SANT_CDC5_II"/>
    <property type="match status" value="1"/>
</dbReference>
<dbReference type="eggNOG" id="KOG0050">
    <property type="taxonomic scope" value="Eukaryota"/>
</dbReference>
<feature type="region of interest" description="Disordered" evidence="8">
    <location>
        <begin position="116"/>
        <end position="145"/>
    </location>
</feature>
<keyword evidence="6" id="KW-0508">mRNA splicing</keyword>
<keyword evidence="5" id="KW-0238">DNA-binding</keyword>
<evidence type="ECO:0000313" key="12">
    <source>
        <dbReference type="JaponicusDB" id="SJAG_01408"/>
    </source>
</evidence>
<evidence type="ECO:0000256" key="6">
    <source>
        <dbReference type="ARBA" id="ARBA00023187"/>
    </source>
</evidence>
<evidence type="ECO:0000313" key="11">
    <source>
        <dbReference type="EMBL" id="EEB06363.2"/>
    </source>
</evidence>
<keyword evidence="4" id="KW-0677">Repeat</keyword>
<dbReference type="PANTHER" id="PTHR45885:SF1">
    <property type="entry name" value="CELL DIVISION CYCLE 5-LIKE PROTEIN"/>
    <property type="match status" value="1"/>
</dbReference>
<dbReference type="Proteomes" id="UP000001744">
    <property type="component" value="Unassembled WGS sequence"/>
</dbReference>
<feature type="compositionally biased region" description="Low complexity" evidence="8">
    <location>
        <begin position="118"/>
        <end position="129"/>
    </location>
</feature>
<keyword evidence="2" id="KW-0507">mRNA processing</keyword>
<keyword evidence="11" id="KW-0131">Cell cycle</keyword>
<keyword evidence="13" id="KW-1185">Reference proteome</keyword>
<evidence type="ECO:0000256" key="2">
    <source>
        <dbReference type="ARBA" id="ARBA00022664"/>
    </source>
</evidence>
<feature type="domain" description="HTH myb-type" evidence="10">
    <location>
        <begin position="1"/>
        <end position="56"/>
    </location>
</feature>
<dbReference type="GO" id="GO:0140602">
    <property type="term" value="C:nucleolar peripheral inclusion body"/>
    <property type="evidence" value="ECO:0007669"/>
    <property type="project" value="EnsemblFungi"/>
</dbReference>
<dbReference type="EMBL" id="KE651168">
    <property type="protein sequence ID" value="EEB06363.2"/>
    <property type="molecule type" value="Genomic_DNA"/>
</dbReference>
<dbReference type="PANTHER" id="PTHR45885">
    <property type="entry name" value="CELL DIVISION CYCLE 5-LIKE PROTEIN"/>
    <property type="match status" value="1"/>
</dbReference>
<dbReference type="GO" id="GO:0005829">
    <property type="term" value="C:cytosol"/>
    <property type="evidence" value="ECO:0007669"/>
    <property type="project" value="EnsemblFungi"/>
</dbReference>
<evidence type="ECO:0000259" key="9">
    <source>
        <dbReference type="PROSITE" id="PS50090"/>
    </source>
</evidence>
<dbReference type="GO" id="GO:0003677">
    <property type="term" value="F:DNA binding"/>
    <property type="evidence" value="ECO:0007669"/>
    <property type="project" value="UniProtKB-KW"/>
</dbReference>
<dbReference type="GeneID" id="7048156"/>
<dbReference type="FunFam" id="1.10.10.60:FF:000021">
    <property type="entry name" value="CDC5 cell division cycle 5-like"/>
    <property type="match status" value="1"/>
</dbReference>
<dbReference type="GO" id="GO:0000974">
    <property type="term" value="C:Prp19 complex"/>
    <property type="evidence" value="ECO:0000318"/>
    <property type="project" value="GO_Central"/>
</dbReference>
<dbReference type="InterPro" id="IPR047242">
    <property type="entry name" value="CDC5L/Cef1"/>
</dbReference>
<feature type="domain" description="Myb-like" evidence="9">
    <location>
        <begin position="5"/>
        <end position="52"/>
    </location>
</feature>
<dbReference type="JaponicusDB" id="SJAG_01408">
    <property type="gene designation" value="cdc5"/>
</dbReference>
<dbReference type="CDD" id="cd00167">
    <property type="entry name" value="SANT"/>
    <property type="match status" value="1"/>
</dbReference>
<dbReference type="GO" id="GO:0051301">
    <property type="term" value="P:cell division"/>
    <property type="evidence" value="ECO:0007669"/>
    <property type="project" value="UniProtKB-KW"/>
</dbReference>
<feature type="compositionally biased region" description="Basic and acidic residues" evidence="8">
    <location>
        <begin position="260"/>
        <end position="269"/>
    </location>
</feature>
<evidence type="ECO:0000256" key="3">
    <source>
        <dbReference type="ARBA" id="ARBA00022728"/>
    </source>
</evidence>
<dbReference type="GO" id="GO:0071014">
    <property type="term" value="C:post-mRNA release spliceosomal complex"/>
    <property type="evidence" value="ECO:0007669"/>
    <property type="project" value="EnsemblFungi"/>
</dbReference>
<dbReference type="InterPro" id="IPR009057">
    <property type="entry name" value="Homeodomain-like_sf"/>
</dbReference>
<dbReference type="RefSeq" id="XP_002172656.2">
    <property type="nucleotide sequence ID" value="XM_002172620.2"/>
</dbReference>
<name>B6JXU5_SCHJY</name>
<dbReference type="OMA" id="KMGMAGE"/>
<dbReference type="VEuPathDB" id="FungiDB:SJAG_01408"/>
<evidence type="ECO:0000313" key="13">
    <source>
        <dbReference type="Proteomes" id="UP000001744"/>
    </source>
</evidence>
<evidence type="ECO:0000256" key="8">
    <source>
        <dbReference type="SAM" id="MobiDB-lite"/>
    </source>
</evidence>
<dbReference type="SMART" id="SM00717">
    <property type="entry name" value="SANT"/>
    <property type="match status" value="2"/>
</dbReference>
<reference evidence="11 13" key="1">
    <citation type="journal article" date="2011" name="Science">
        <title>Comparative functional genomics of the fission yeasts.</title>
        <authorList>
            <person name="Rhind N."/>
            <person name="Chen Z."/>
            <person name="Yassour M."/>
            <person name="Thompson D.A."/>
            <person name="Haas B.J."/>
            <person name="Habib N."/>
            <person name="Wapinski I."/>
            <person name="Roy S."/>
            <person name="Lin M.F."/>
            <person name="Heiman D.I."/>
            <person name="Young S.K."/>
            <person name="Furuya K."/>
            <person name="Guo Y."/>
            <person name="Pidoux A."/>
            <person name="Chen H.M."/>
            <person name="Robbertse B."/>
            <person name="Goldberg J.M."/>
            <person name="Aoki K."/>
            <person name="Bayne E.H."/>
            <person name="Berlin A.M."/>
            <person name="Desjardins C.A."/>
            <person name="Dobbs E."/>
            <person name="Dukaj L."/>
            <person name="Fan L."/>
            <person name="FitzGerald M.G."/>
            <person name="French C."/>
            <person name="Gujja S."/>
            <person name="Hansen K."/>
            <person name="Keifenheim D."/>
            <person name="Levin J.Z."/>
            <person name="Mosher R.A."/>
            <person name="Mueller C.A."/>
            <person name="Pfiffner J."/>
            <person name="Priest M."/>
            <person name="Russ C."/>
            <person name="Smialowska A."/>
            <person name="Swoboda P."/>
            <person name="Sykes S.M."/>
            <person name="Vaughn M."/>
            <person name="Vengrova S."/>
            <person name="Yoder R."/>
            <person name="Zeng Q."/>
            <person name="Allshire R."/>
            <person name="Baulcombe D."/>
            <person name="Birren B.W."/>
            <person name="Brown W."/>
            <person name="Ekwall K."/>
            <person name="Kellis M."/>
            <person name="Leatherwood J."/>
            <person name="Levin H."/>
            <person name="Margalit H."/>
            <person name="Martienssen R."/>
            <person name="Nieduszynski C.A."/>
            <person name="Spatafora J.W."/>
            <person name="Friedman N."/>
            <person name="Dalgaard J.Z."/>
            <person name="Baumann P."/>
            <person name="Niki H."/>
            <person name="Regev A."/>
            <person name="Nusbaum C."/>
        </authorList>
    </citation>
    <scope>NUCLEOTIDE SEQUENCE [LARGE SCALE GENOMIC DNA]</scope>
    <source>
        <strain evidence="13">yFS275 / FY16936</strain>
    </source>
</reference>
<dbReference type="GO" id="GO:0005681">
    <property type="term" value="C:spliceosomal complex"/>
    <property type="evidence" value="ECO:0000318"/>
    <property type="project" value="GO_Central"/>
</dbReference>
<dbReference type="Pfam" id="PF13921">
    <property type="entry name" value="Myb_DNA-bind_6"/>
    <property type="match status" value="1"/>
</dbReference>
<feature type="region of interest" description="Disordered" evidence="8">
    <location>
        <begin position="260"/>
        <end position="292"/>
    </location>
</feature>
<dbReference type="GO" id="GO:0000398">
    <property type="term" value="P:mRNA splicing, via spliceosome"/>
    <property type="evidence" value="ECO:0000318"/>
    <property type="project" value="GO_Central"/>
</dbReference>
<dbReference type="PROSITE" id="PS51294">
    <property type="entry name" value="HTH_MYB"/>
    <property type="match status" value="2"/>
</dbReference>
<dbReference type="InterPro" id="IPR021786">
    <property type="entry name" value="Cdc5p/Cef1_C"/>
</dbReference>
<dbReference type="AlphaFoldDB" id="B6JXU5"/>
<gene>
    <name evidence="12" type="primary">cdc5</name>
    <name evidence="11" type="ORF">SJAG_01408</name>
</gene>
<dbReference type="SUPFAM" id="SSF46689">
    <property type="entry name" value="Homeodomain-like"/>
    <property type="match status" value="1"/>
</dbReference>
<dbReference type="HOGENOM" id="CLU_009082_2_0_1"/>
<dbReference type="OrthoDB" id="1410009at2759"/>
<dbReference type="InterPro" id="IPR001005">
    <property type="entry name" value="SANT/Myb"/>
</dbReference>
<dbReference type="Pfam" id="PF11831">
    <property type="entry name" value="Myb_Cef"/>
    <property type="match status" value="1"/>
</dbReference>
<accession>B6JXU5</accession>
<dbReference type="PROSITE" id="PS50090">
    <property type="entry name" value="MYB_LIKE"/>
    <property type="match status" value="2"/>
</dbReference>
<keyword evidence="3" id="KW-0747">Spliceosome</keyword>
<organism evidence="11 13">
    <name type="scientific">Schizosaccharomyces japonicus (strain yFS275 / FY16936)</name>
    <name type="common">Fission yeast</name>
    <dbReference type="NCBI Taxonomy" id="402676"/>
    <lineage>
        <taxon>Eukaryota</taxon>
        <taxon>Fungi</taxon>
        <taxon>Dikarya</taxon>
        <taxon>Ascomycota</taxon>
        <taxon>Taphrinomycotina</taxon>
        <taxon>Schizosaccharomycetes</taxon>
        <taxon>Schizosaccharomycetales</taxon>
        <taxon>Schizosaccharomycetaceae</taxon>
        <taxon>Schizosaccharomyces</taxon>
    </lineage>
</organism>
<evidence type="ECO:0000256" key="7">
    <source>
        <dbReference type="ARBA" id="ARBA00023242"/>
    </source>
</evidence>
<keyword evidence="7" id="KW-0539">Nucleus</keyword>
<dbReference type="STRING" id="402676.B6JXU5"/>